<keyword evidence="2 5" id="KW-0808">Transferase</keyword>
<dbReference type="GO" id="GO:0030170">
    <property type="term" value="F:pyridoxal phosphate binding"/>
    <property type="evidence" value="ECO:0007669"/>
    <property type="project" value="InterPro"/>
</dbReference>
<evidence type="ECO:0000313" key="5">
    <source>
        <dbReference type="EMBL" id="AYA37937.1"/>
    </source>
</evidence>
<dbReference type="AlphaFoldDB" id="A0A3B7RUD9"/>
<dbReference type="InterPro" id="IPR015421">
    <property type="entry name" value="PyrdxlP-dep_Trfase_major"/>
</dbReference>
<dbReference type="Gene3D" id="3.90.1150.10">
    <property type="entry name" value="Aspartate Aminotransferase, domain 1"/>
    <property type="match status" value="1"/>
</dbReference>
<gene>
    <name evidence="5" type="ORF">D3Y59_13320</name>
</gene>
<protein>
    <submittedName>
        <fullName evidence="5">Pyridoxal phosphate-dependent aminotransferase family protein</fullName>
    </submittedName>
</protein>
<feature type="domain" description="Aminotransferase class I/classII large" evidence="4">
    <location>
        <begin position="175"/>
        <end position="343"/>
    </location>
</feature>
<evidence type="ECO:0000259" key="4">
    <source>
        <dbReference type="Pfam" id="PF00155"/>
    </source>
</evidence>
<accession>A0A3B7RUD9</accession>
<dbReference type="GO" id="GO:0008710">
    <property type="term" value="F:8-amino-7-oxononanoate synthase activity"/>
    <property type="evidence" value="ECO:0007669"/>
    <property type="project" value="TreeGrafter"/>
</dbReference>
<dbReference type="InterPro" id="IPR015424">
    <property type="entry name" value="PyrdxlP-dep_Trfase"/>
</dbReference>
<dbReference type="PANTHER" id="PTHR13693">
    <property type="entry name" value="CLASS II AMINOTRANSFERASE/8-AMINO-7-OXONONANOATE SYNTHASE"/>
    <property type="match status" value="1"/>
</dbReference>
<dbReference type="PANTHER" id="PTHR13693:SF100">
    <property type="entry name" value="8-AMINO-7-OXONONANOATE SYNTHASE"/>
    <property type="match status" value="1"/>
</dbReference>
<keyword evidence="6" id="KW-1185">Reference proteome</keyword>
<evidence type="ECO:0000256" key="1">
    <source>
        <dbReference type="ARBA" id="ARBA00001933"/>
    </source>
</evidence>
<comment type="cofactor">
    <cofactor evidence="1">
        <name>pyridoxal 5'-phosphate</name>
        <dbReference type="ChEBI" id="CHEBI:597326"/>
    </cofactor>
</comment>
<evidence type="ECO:0000256" key="3">
    <source>
        <dbReference type="ARBA" id="ARBA00022898"/>
    </source>
</evidence>
<dbReference type="RefSeq" id="WP_119445495.1">
    <property type="nucleotide sequence ID" value="NZ_CP032317.1"/>
</dbReference>
<sequence length="362" mass="39011">MLHADQLPGRTLLAADGRQYLFCSGTGYLGIARNPAFAELLAEGLARYGTNYSSSRNSSLQLRIYDEAEQYLARYTGAEASLTVSSGYLAGQMAVKALARAGRFEYAPGTHPAAWLADHPALVGAARTFDEWAQHLLHRLHHEAPHPVVIVSNSLDALRVQRYNFGWAQELPTDRPVTLLIDDSHGFGLIGRGGAGIFTEVQVPASVRLVVVSSLGKACGIPGGVVLGDASFVGSLRRSAFFAASSPVVPAYLYAFVHAQALYQQARQQLATNVQRFAEAAPAALFQGAEGFPVFYTPANSLADYLQQREVLISSFPYPAPTDLCITRVVLSALHTPADVEGLASLTTDFARQQIYDELKGN</sequence>
<reference evidence="5 6" key="1">
    <citation type="submission" date="2018-09" db="EMBL/GenBank/DDBJ databases">
        <title>Hymenobacter medium sp. nov., isolated from R2A medium.</title>
        <authorList>
            <person name="Yingchao G."/>
        </authorList>
    </citation>
    <scope>NUCLEOTIDE SEQUENCE [LARGE SCALE GENOMIC DNA]</scope>
    <source>
        <strain evidence="6">sh-6</strain>
    </source>
</reference>
<evidence type="ECO:0000313" key="6">
    <source>
        <dbReference type="Proteomes" id="UP000262802"/>
    </source>
</evidence>
<dbReference type="Gene3D" id="3.40.640.10">
    <property type="entry name" value="Type I PLP-dependent aspartate aminotransferase-like (Major domain)"/>
    <property type="match status" value="1"/>
</dbReference>
<dbReference type="SUPFAM" id="SSF53383">
    <property type="entry name" value="PLP-dependent transferases"/>
    <property type="match status" value="1"/>
</dbReference>
<dbReference type="EMBL" id="CP032317">
    <property type="protein sequence ID" value="AYA37937.1"/>
    <property type="molecule type" value="Genomic_DNA"/>
</dbReference>
<dbReference type="InterPro" id="IPR050087">
    <property type="entry name" value="AON_synthase_class-II"/>
</dbReference>
<proteinExistence type="predicted"/>
<dbReference type="KEGG" id="hyh:D3Y59_13320"/>
<dbReference type="GO" id="GO:0008483">
    <property type="term" value="F:transaminase activity"/>
    <property type="evidence" value="ECO:0007669"/>
    <property type="project" value="UniProtKB-KW"/>
</dbReference>
<evidence type="ECO:0000256" key="2">
    <source>
        <dbReference type="ARBA" id="ARBA00022679"/>
    </source>
</evidence>
<dbReference type="Pfam" id="PF00155">
    <property type="entry name" value="Aminotran_1_2"/>
    <property type="match status" value="1"/>
</dbReference>
<organism evidence="5 6">
    <name type="scientific">Hymenobacter oligotrophus</name>
    <dbReference type="NCBI Taxonomy" id="2319843"/>
    <lineage>
        <taxon>Bacteria</taxon>
        <taxon>Pseudomonadati</taxon>
        <taxon>Bacteroidota</taxon>
        <taxon>Cytophagia</taxon>
        <taxon>Cytophagales</taxon>
        <taxon>Hymenobacteraceae</taxon>
        <taxon>Hymenobacter</taxon>
    </lineage>
</organism>
<keyword evidence="3" id="KW-0663">Pyridoxal phosphate</keyword>
<name>A0A3B7RUD9_9BACT</name>
<dbReference type="OrthoDB" id="846426at2"/>
<dbReference type="InterPro" id="IPR004839">
    <property type="entry name" value="Aminotransferase_I/II_large"/>
</dbReference>
<dbReference type="GO" id="GO:0009102">
    <property type="term" value="P:biotin biosynthetic process"/>
    <property type="evidence" value="ECO:0007669"/>
    <property type="project" value="TreeGrafter"/>
</dbReference>
<dbReference type="InterPro" id="IPR015422">
    <property type="entry name" value="PyrdxlP-dep_Trfase_small"/>
</dbReference>
<keyword evidence="5" id="KW-0032">Aminotransferase</keyword>
<dbReference type="Proteomes" id="UP000262802">
    <property type="component" value="Chromosome"/>
</dbReference>